<organism evidence="1">
    <name type="scientific">Siphoviridae sp. cttDR14</name>
    <dbReference type="NCBI Taxonomy" id="2826490"/>
    <lineage>
        <taxon>Viruses</taxon>
        <taxon>Duplodnaviria</taxon>
        <taxon>Heunggongvirae</taxon>
        <taxon>Uroviricota</taxon>
        <taxon>Caudoviricetes</taxon>
    </lineage>
</organism>
<sequence>MKIKLTKFTIAHAEDTFYKVGDEPLTLEFETDYDISDGQILLKNGDSIYTDKLRKKMVLPASIAKAGRIMGTVTIFKGAQVLKEWQILPIAVQERSQRVEAFDELFRKLNDIENRVNEKVYKLEKKIAELEEKTNIIL</sequence>
<name>A0A8S5M2M3_9CAUD</name>
<proteinExistence type="predicted"/>
<protein>
    <submittedName>
        <fullName evidence="1">Uncharacterized protein</fullName>
    </submittedName>
</protein>
<reference evidence="1" key="1">
    <citation type="journal article" date="2021" name="Proc. Natl. Acad. Sci. U.S.A.">
        <title>A Catalog of Tens of Thousands of Viruses from Human Metagenomes Reveals Hidden Associations with Chronic Diseases.</title>
        <authorList>
            <person name="Tisza M.J."/>
            <person name="Buck C.B."/>
        </authorList>
    </citation>
    <scope>NUCLEOTIDE SEQUENCE</scope>
    <source>
        <strain evidence="1">CttDR14</strain>
    </source>
</reference>
<dbReference type="EMBL" id="BK014798">
    <property type="protein sequence ID" value="DAD76315.1"/>
    <property type="molecule type" value="Genomic_DNA"/>
</dbReference>
<accession>A0A8S5M2M3</accession>
<evidence type="ECO:0000313" key="1">
    <source>
        <dbReference type="EMBL" id="DAD76315.1"/>
    </source>
</evidence>